<evidence type="ECO:0000313" key="1">
    <source>
        <dbReference type="EMBL" id="PSR21768.1"/>
    </source>
</evidence>
<evidence type="ECO:0000313" key="2">
    <source>
        <dbReference type="Proteomes" id="UP000242699"/>
    </source>
</evidence>
<reference evidence="1 2" key="1">
    <citation type="journal article" date="2014" name="BMC Genomics">
        <title>Comparison of environmental and isolate Sulfobacillus genomes reveals diverse carbon, sulfur, nitrogen, and hydrogen metabolisms.</title>
        <authorList>
            <person name="Justice N.B."/>
            <person name="Norman A."/>
            <person name="Brown C.T."/>
            <person name="Singh A."/>
            <person name="Thomas B.C."/>
            <person name="Banfield J.F."/>
        </authorList>
    </citation>
    <scope>NUCLEOTIDE SEQUENCE [LARGE SCALE GENOMIC DNA]</scope>
    <source>
        <strain evidence="1">AMDSBA1</strain>
    </source>
</reference>
<name>A0A2T2WHQ3_9FIRM</name>
<accession>A0A2T2WHQ3</accession>
<dbReference type="Proteomes" id="UP000242699">
    <property type="component" value="Unassembled WGS sequence"/>
</dbReference>
<proteinExistence type="predicted"/>
<protein>
    <submittedName>
        <fullName evidence="1">Uncharacterized protein</fullName>
    </submittedName>
</protein>
<gene>
    <name evidence="1" type="ORF">C7B43_21115</name>
</gene>
<sequence length="139" mass="15806">MRDFHIRLEESTWEAVLAMATRRDEPIALLIRRLVKQGLAGEAAADGSAVVARTVRPVIRTELEALRKLLFRDAFDTAVTGQLMVWLVQDHLASHRRLDELKGVIADARQRGADRLRRNAESELLALWEEGDERNDSHD</sequence>
<organism evidence="1 2">
    <name type="scientific">Sulfobacillus benefaciens</name>
    <dbReference type="NCBI Taxonomy" id="453960"/>
    <lineage>
        <taxon>Bacteria</taxon>
        <taxon>Bacillati</taxon>
        <taxon>Bacillota</taxon>
        <taxon>Clostridia</taxon>
        <taxon>Eubacteriales</taxon>
        <taxon>Clostridiales Family XVII. Incertae Sedis</taxon>
        <taxon>Sulfobacillus</taxon>
    </lineage>
</organism>
<comment type="caution">
    <text evidence="1">The sequence shown here is derived from an EMBL/GenBank/DDBJ whole genome shotgun (WGS) entry which is preliminary data.</text>
</comment>
<dbReference type="EMBL" id="PXYT01000126">
    <property type="protein sequence ID" value="PSR21768.1"/>
    <property type="molecule type" value="Genomic_DNA"/>
</dbReference>
<dbReference type="AlphaFoldDB" id="A0A2T2WHQ3"/>